<evidence type="ECO:0000259" key="5">
    <source>
        <dbReference type="PROSITE" id="PS50195"/>
    </source>
</evidence>
<evidence type="ECO:0000256" key="3">
    <source>
        <dbReference type="SAM" id="Phobius"/>
    </source>
</evidence>
<name>A0A7H9B4Y7_ZYGMR</name>
<evidence type="ECO:0000259" key="6">
    <source>
        <dbReference type="PROSITE" id="PS51207"/>
    </source>
</evidence>
<feature type="compositionally biased region" description="Basic and acidic residues" evidence="2">
    <location>
        <begin position="659"/>
        <end position="679"/>
    </location>
</feature>
<dbReference type="EMBL" id="CP058609">
    <property type="protein sequence ID" value="QLG73533.1"/>
    <property type="molecule type" value="Genomic_DNA"/>
</dbReference>
<dbReference type="InterPro" id="IPR003114">
    <property type="entry name" value="Phox_assoc"/>
</dbReference>
<dbReference type="Pfam" id="PF00787">
    <property type="entry name" value="PX"/>
    <property type="match status" value="1"/>
</dbReference>
<dbReference type="Pfam" id="PF08628">
    <property type="entry name" value="Nexin_C"/>
    <property type="match status" value="1"/>
</dbReference>
<feature type="domain" description="RGS" evidence="4">
    <location>
        <begin position="430"/>
        <end position="581"/>
    </location>
</feature>
<sequence length="1138" mass="131550">MVENAGIFTYGIYIGAIIILFQITYQRAYDIIKWTSLISLIYAFLFISFEEIERPPVKTLRRLKKLEKADEKELSSSEDTENSYVDSFFESYPEASEEIEQIVDLLIQNFILSWFQSIDANPSSRFPLVIKKIILETICRLQKRLSGVDEADFVALKLLPLLTKYFRIFCIAREAVLIDDSSSKSGLSNTNLKVAVQFNKYLKMHSGLSLRLSCQSSDIENHVRTKVDRLLPYLISEKELNSPYVSILLREILSTSIIGPLVLKFSDPDNWNTILISICEKKLEERDQVLEVRRILSNEVELRRFCSRHNGEFERLLEMGLEFEIGHSEKYFEDFLRQLSLLDSAFHLWAVRHFLLSNVLMLQDKKMSPQEIEELKRRTSLSLKLIQTRLTYVDSINNIGSFTSSINPESQQSDLNQILESFVASIQLISFDDILAEPMCLIYFESYLRSHPYHYGISYLRFYELVEKMKTPLEDSRDITVTFPPSEINELREAAEKFNRLDDLRVLDPGLVSNIQLFVSRTTSNDDQTVMLARRSMLLLQNEAKKALSKEFFEAFKDSKTFIGMVSDPEFIGTDVFSKLLDLPENNTFREFGTSMAPKKSIPGAHIGDALDNILKVASRRRKKSENQISDIEVIFGDEEGIPKPLSEDSLFGDLANNETDKAPTENSEEDHLSEDSFPKEFSPPNLSGSRVERSFVDLEARIAYLTIAVDQIEKELRLLDHLLLKAELTNNQQQLKLLKKSQRALVRDLENKELLRQQYSVQEDANSLFKKTKISIKSYYVDQPLKNQREVTYYLINVTHINNNLVTSWEIPRRFSEFYSLNLELKRKYKSLMKHLQRKEIFPEKIKISLRYHVSKSLLYEERKAKLEKYLLELLSIPEVCQDGMFRRFLTNSALFSGERDEQAEQNDASDLESSTASLNHCMDIDLNGIPATDVQRRKIDPLNDEDLDIQSDVGHKVYTNCDVRNYEEKSYVRSVCDFFISVFSLNKNNSGWLRGRAILKLLQQLLGTAADKYIKDTLKRLTSEEQITDVLRGFRTYLSSPNGFLAKRKLPKEVRTDGDIKRARNDSRLLIQRLFIEVFAKVVGFRNAQNAAVNIHEMLQNSYINASLLLEILDVTLNEVFFNEKIKSQKKDGNAI</sequence>
<dbReference type="GO" id="GO:0035091">
    <property type="term" value="F:phosphatidylinositol binding"/>
    <property type="evidence" value="ECO:0007669"/>
    <property type="project" value="InterPro"/>
</dbReference>
<dbReference type="AlphaFoldDB" id="A0A7H9B4Y7"/>
<dbReference type="RefSeq" id="XP_037145260.1">
    <property type="nucleotide sequence ID" value="XM_037289365.1"/>
</dbReference>
<keyword evidence="3" id="KW-1133">Transmembrane helix</keyword>
<dbReference type="SMART" id="SM00312">
    <property type="entry name" value="PX"/>
    <property type="match status" value="1"/>
</dbReference>
<dbReference type="PROSITE" id="PS51207">
    <property type="entry name" value="PXA"/>
    <property type="match status" value="1"/>
</dbReference>
<proteinExistence type="inferred from homology"/>
<evidence type="ECO:0000259" key="4">
    <source>
        <dbReference type="PROSITE" id="PS50132"/>
    </source>
</evidence>
<dbReference type="InterPro" id="IPR016137">
    <property type="entry name" value="RGS"/>
</dbReference>
<feature type="domain" description="PX" evidence="5">
    <location>
        <begin position="773"/>
        <end position="898"/>
    </location>
</feature>
<dbReference type="InterPro" id="IPR013937">
    <property type="entry name" value="Sorting_nexin_C"/>
</dbReference>
<feature type="domain" description="PXA" evidence="6">
    <location>
        <begin position="92"/>
        <end position="283"/>
    </location>
</feature>
<evidence type="ECO:0008006" key="9">
    <source>
        <dbReference type="Google" id="ProtNLM"/>
    </source>
</evidence>
<dbReference type="InterPro" id="IPR036305">
    <property type="entry name" value="RGS_sf"/>
</dbReference>
<dbReference type="SUPFAM" id="SSF64268">
    <property type="entry name" value="PX domain"/>
    <property type="match status" value="1"/>
</dbReference>
<accession>A0A7H9B4Y7</accession>
<keyword evidence="3" id="KW-0812">Transmembrane</keyword>
<evidence type="ECO:0000313" key="8">
    <source>
        <dbReference type="Proteomes" id="UP000509704"/>
    </source>
</evidence>
<dbReference type="PROSITE" id="PS50195">
    <property type="entry name" value="PX"/>
    <property type="match status" value="1"/>
</dbReference>
<dbReference type="SMART" id="SM00313">
    <property type="entry name" value="PXA"/>
    <property type="match status" value="1"/>
</dbReference>
<dbReference type="SUPFAM" id="SSF48097">
    <property type="entry name" value="Regulator of G-protein signaling, RGS"/>
    <property type="match status" value="1"/>
</dbReference>
<dbReference type="Proteomes" id="UP000509704">
    <property type="component" value="Chromosome 6"/>
</dbReference>
<dbReference type="Gene3D" id="3.30.1520.10">
    <property type="entry name" value="Phox-like domain"/>
    <property type="match status" value="1"/>
</dbReference>
<dbReference type="OrthoDB" id="120967at2759"/>
<keyword evidence="8" id="KW-1185">Reference proteome</keyword>
<dbReference type="Pfam" id="PF02194">
    <property type="entry name" value="PXA"/>
    <property type="match status" value="1"/>
</dbReference>
<reference evidence="7 8" key="1">
    <citation type="submission" date="2020-07" db="EMBL/GenBank/DDBJ databases">
        <title>The yeast mating-type switching endonuclease HO is a domesticated member of an unorthodox homing genetic element family.</title>
        <authorList>
            <person name="Coughlan A.Y."/>
            <person name="Lombardi L."/>
            <person name="Braun-Galleani S."/>
            <person name="Martos A.R."/>
            <person name="Galeote V."/>
            <person name="Bigey F."/>
            <person name="Dequin S."/>
            <person name="Byrne K.P."/>
            <person name="Wolfe K.H."/>
        </authorList>
    </citation>
    <scope>NUCLEOTIDE SEQUENCE [LARGE SCALE GENOMIC DNA]</scope>
    <source>
        <strain evidence="7 8">NRRL Y-6702</strain>
    </source>
</reference>
<organism evidence="7 8">
    <name type="scientific">Zygotorulaspora mrakii</name>
    <name type="common">Zygosaccharomyces mrakii</name>
    <dbReference type="NCBI Taxonomy" id="42260"/>
    <lineage>
        <taxon>Eukaryota</taxon>
        <taxon>Fungi</taxon>
        <taxon>Dikarya</taxon>
        <taxon>Ascomycota</taxon>
        <taxon>Saccharomycotina</taxon>
        <taxon>Saccharomycetes</taxon>
        <taxon>Saccharomycetales</taxon>
        <taxon>Saccharomycetaceae</taxon>
        <taxon>Zygotorulaspora</taxon>
    </lineage>
</organism>
<dbReference type="GeneID" id="59237293"/>
<comment type="similarity">
    <text evidence="1">Belongs to the sorting nexin family.</text>
</comment>
<dbReference type="KEGG" id="zmk:HG535_0F00430"/>
<dbReference type="InterPro" id="IPR036871">
    <property type="entry name" value="PX_dom_sf"/>
</dbReference>
<keyword evidence="3" id="KW-0472">Membrane</keyword>
<evidence type="ECO:0000256" key="1">
    <source>
        <dbReference type="ARBA" id="ARBA00010883"/>
    </source>
</evidence>
<evidence type="ECO:0000256" key="2">
    <source>
        <dbReference type="SAM" id="MobiDB-lite"/>
    </source>
</evidence>
<feature type="transmembrane region" description="Helical" evidence="3">
    <location>
        <begin position="31"/>
        <end position="49"/>
    </location>
</feature>
<feature type="transmembrane region" description="Helical" evidence="3">
    <location>
        <begin position="6"/>
        <end position="24"/>
    </location>
</feature>
<protein>
    <recommendedName>
        <fullName evidence="9">PXA domain-containing protein</fullName>
    </recommendedName>
</protein>
<dbReference type="PANTHER" id="PTHR22775">
    <property type="entry name" value="SORTING NEXIN"/>
    <property type="match status" value="1"/>
</dbReference>
<feature type="region of interest" description="Disordered" evidence="2">
    <location>
        <begin position="647"/>
        <end position="686"/>
    </location>
</feature>
<dbReference type="PROSITE" id="PS50132">
    <property type="entry name" value="RGS"/>
    <property type="match status" value="1"/>
</dbReference>
<evidence type="ECO:0000313" key="7">
    <source>
        <dbReference type="EMBL" id="QLG73533.1"/>
    </source>
</evidence>
<gene>
    <name evidence="7" type="ORF">HG535_0F00430</name>
</gene>
<dbReference type="PANTHER" id="PTHR22775:SF3">
    <property type="entry name" value="SORTING NEXIN-13"/>
    <property type="match status" value="1"/>
</dbReference>
<dbReference type="InterPro" id="IPR001683">
    <property type="entry name" value="PX_dom"/>
</dbReference>